<dbReference type="CDD" id="cd00077">
    <property type="entry name" value="HDc"/>
    <property type="match status" value="1"/>
</dbReference>
<keyword evidence="4 8" id="KW-0378">Hydrolase</keyword>
<dbReference type="NCBIfam" id="TIGR00488">
    <property type="entry name" value="bis(5'-nucleosyl)-tetraphosphatase (symmetrical) YqeK"/>
    <property type="match status" value="1"/>
</dbReference>
<dbReference type="SMART" id="SM00471">
    <property type="entry name" value="HDc"/>
    <property type="match status" value="1"/>
</dbReference>
<dbReference type="AlphaFoldDB" id="A0AA43UD77"/>
<accession>A0AA43UD77</accession>
<feature type="domain" description="HD/PDEase" evidence="7">
    <location>
        <begin position="23"/>
        <end position="150"/>
    </location>
</feature>
<evidence type="ECO:0000313" key="9">
    <source>
        <dbReference type="Proteomes" id="UP001171751"/>
    </source>
</evidence>
<dbReference type="Gene3D" id="1.10.3210.10">
    <property type="entry name" value="Hypothetical protein af1432"/>
    <property type="match status" value="1"/>
</dbReference>
<evidence type="ECO:0000256" key="2">
    <source>
        <dbReference type="ARBA" id="ARBA00022723"/>
    </source>
</evidence>
<dbReference type="InterPro" id="IPR051094">
    <property type="entry name" value="Diverse_Catalytic_Enzymes"/>
</dbReference>
<dbReference type="GO" id="GO:0000166">
    <property type="term" value="F:nucleotide binding"/>
    <property type="evidence" value="ECO:0007669"/>
    <property type="project" value="UniProtKB-KW"/>
</dbReference>
<evidence type="ECO:0000256" key="1">
    <source>
        <dbReference type="ARBA" id="ARBA00012506"/>
    </source>
</evidence>
<evidence type="ECO:0000259" key="7">
    <source>
        <dbReference type="SMART" id="SM00471"/>
    </source>
</evidence>
<organism evidence="8 9">
    <name type="scientific">Atopococcus tabaci</name>
    <dbReference type="NCBI Taxonomy" id="269774"/>
    <lineage>
        <taxon>Bacteria</taxon>
        <taxon>Bacillati</taxon>
        <taxon>Bacillota</taxon>
        <taxon>Bacilli</taxon>
        <taxon>Lactobacillales</taxon>
        <taxon>Carnobacteriaceae</taxon>
        <taxon>Atopococcus</taxon>
    </lineage>
</organism>
<dbReference type="EC" id="3.6.1.41" evidence="1"/>
<dbReference type="PANTHER" id="PTHR35795">
    <property type="entry name" value="SLR1885 PROTEIN"/>
    <property type="match status" value="1"/>
</dbReference>
<name>A0AA43UD77_9LACT</name>
<keyword evidence="3" id="KW-0547">Nucleotide-binding</keyword>
<dbReference type="GO" id="GO:0046872">
    <property type="term" value="F:metal ion binding"/>
    <property type="evidence" value="ECO:0007669"/>
    <property type="project" value="UniProtKB-KW"/>
</dbReference>
<gene>
    <name evidence="8" type="primary">yqeK</name>
    <name evidence="8" type="ORF">Q4F26_05775</name>
</gene>
<reference evidence="8" key="1">
    <citation type="submission" date="2023-07" db="EMBL/GenBank/DDBJ databases">
        <title>Between Cages and Wild: Unraveling the Impact of Captivity on Animal Microbiomes and Antimicrobial Resistance.</title>
        <authorList>
            <person name="Schmartz G.P."/>
            <person name="Rehner J."/>
            <person name="Schuff M.J."/>
            <person name="Becker S.L."/>
            <person name="Kravczyk M."/>
            <person name="Gurevich A."/>
            <person name="Francke R."/>
            <person name="Mueller R."/>
            <person name="Keller V."/>
            <person name="Keller A."/>
        </authorList>
    </citation>
    <scope>NUCLEOTIDE SEQUENCE</scope>
    <source>
        <strain evidence="8">S39M_St_73</strain>
    </source>
</reference>
<dbReference type="Proteomes" id="UP001171751">
    <property type="component" value="Unassembled WGS sequence"/>
</dbReference>
<protein>
    <recommendedName>
        <fullName evidence="1">bis(5'-nucleosyl)-tetraphosphatase (symmetrical)</fullName>
        <ecNumber evidence="1">3.6.1.41</ecNumber>
    </recommendedName>
</protein>
<keyword evidence="9" id="KW-1185">Reference proteome</keyword>
<sequence>MTQTSLYIKLSREELLELIRENLSQKRYDHVLRVEKIGLQLAEQYGESLEKTSIACLLHDLKKQEDDQTSRQTIISENLPLNLLDFGNSVWHGPVAAVYAEKQLDVSDEDILNAIKNHTVGSEHMSVLEKIVFVADYIEPARSFAAVEKARKLAEESLDAVIGYASQQTLKNLLESKKKIYPQTILTYNKYLMTESEEI</sequence>
<dbReference type="EMBL" id="JAUNQW010000028">
    <property type="protein sequence ID" value="MDO5457840.1"/>
    <property type="molecule type" value="Genomic_DNA"/>
</dbReference>
<dbReference type="Pfam" id="PF01966">
    <property type="entry name" value="HD"/>
    <property type="match status" value="1"/>
</dbReference>
<comment type="catalytic activity">
    <reaction evidence="6">
        <text>P(1),P(4)-bis(5'-adenosyl) tetraphosphate + H2O = 2 ADP + 2 H(+)</text>
        <dbReference type="Rhea" id="RHEA:24252"/>
        <dbReference type="ChEBI" id="CHEBI:15377"/>
        <dbReference type="ChEBI" id="CHEBI:15378"/>
        <dbReference type="ChEBI" id="CHEBI:58141"/>
        <dbReference type="ChEBI" id="CHEBI:456216"/>
        <dbReference type="EC" id="3.6.1.41"/>
    </reaction>
</comment>
<evidence type="ECO:0000256" key="5">
    <source>
        <dbReference type="ARBA" id="ARBA00023004"/>
    </source>
</evidence>
<evidence type="ECO:0000313" key="8">
    <source>
        <dbReference type="EMBL" id="MDO5457840.1"/>
    </source>
</evidence>
<keyword evidence="5" id="KW-0408">Iron</keyword>
<dbReference type="InterPro" id="IPR005249">
    <property type="entry name" value="YqeK"/>
</dbReference>
<dbReference type="InterPro" id="IPR006674">
    <property type="entry name" value="HD_domain"/>
</dbReference>
<dbReference type="InterPro" id="IPR003607">
    <property type="entry name" value="HD/PDEase_dom"/>
</dbReference>
<dbReference type="SUPFAM" id="SSF109604">
    <property type="entry name" value="HD-domain/PDEase-like"/>
    <property type="match status" value="1"/>
</dbReference>
<evidence type="ECO:0000256" key="4">
    <source>
        <dbReference type="ARBA" id="ARBA00022801"/>
    </source>
</evidence>
<evidence type="ECO:0000256" key="3">
    <source>
        <dbReference type="ARBA" id="ARBA00022741"/>
    </source>
</evidence>
<comment type="caution">
    <text evidence="8">The sequence shown here is derived from an EMBL/GenBank/DDBJ whole genome shotgun (WGS) entry which is preliminary data.</text>
</comment>
<dbReference type="GO" id="GO:0008803">
    <property type="term" value="F:bis(5'-nucleosyl)-tetraphosphatase (symmetrical) activity"/>
    <property type="evidence" value="ECO:0007669"/>
    <property type="project" value="UniProtKB-EC"/>
</dbReference>
<dbReference type="PANTHER" id="PTHR35795:SF1">
    <property type="entry name" value="BIS(5'-NUCLEOSYL)-TETRAPHOSPHATASE, SYMMETRICAL"/>
    <property type="match status" value="1"/>
</dbReference>
<keyword evidence="2" id="KW-0479">Metal-binding</keyword>
<evidence type="ECO:0000256" key="6">
    <source>
        <dbReference type="ARBA" id="ARBA00049417"/>
    </source>
</evidence>
<proteinExistence type="predicted"/>